<evidence type="ECO:0000259" key="17">
    <source>
        <dbReference type="PROSITE" id="PS50886"/>
    </source>
</evidence>
<dbReference type="PROSITE" id="PS50886">
    <property type="entry name" value="TRBD"/>
    <property type="match status" value="1"/>
</dbReference>
<evidence type="ECO:0000256" key="2">
    <source>
        <dbReference type="ARBA" id="ARBA00008653"/>
    </source>
</evidence>
<dbReference type="CDD" id="cd00769">
    <property type="entry name" value="PheRS_beta_core"/>
    <property type="match status" value="1"/>
</dbReference>
<dbReference type="PROSITE" id="PS51483">
    <property type="entry name" value="B5"/>
    <property type="match status" value="1"/>
</dbReference>
<evidence type="ECO:0000259" key="18">
    <source>
        <dbReference type="PROSITE" id="PS51447"/>
    </source>
</evidence>
<dbReference type="Proteomes" id="UP000190787">
    <property type="component" value="Unassembled WGS sequence"/>
</dbReference>
<evidence type="ECO:0000256" key="15">
    <source>
        <dbReference type="HAMAP-Rule" id="MF_00283"/>
    </source>
</evidence>
<comment type="similarity">
    <text evidence="2 15">Belongs to the phenylalanyl-tRNA synthetase beta subunit family. Type 1 subfamily.</text>
</comment>
<dbReference type="Gene3D" id="3.30.930.10">
    <property type="entry name" value="Bira Bifunctional Protein, Domain 2"/>
    <property type="match status" value="1"/>
</dbReference>
<dbReference type="SMART" id="SM00896">
    <property type="entry name" value="FDX-ACB"/>
    <property type="match status" value="1"/>
</dbReference>
<evidence type="ECO:0000256" key="11">
    <source>
        <dbReference type="ARBA" id="ARBA00022884"/>
    </source>
</evidence>
<evidence type="ECO:0000256" key="5">
    <source>
        <dbReference type="ARBA" id="ARBA00022555"/>
    </source>
</evidence>
<keyword evidence="6 15" id="KW-0436">Ligase</keyword>
<comment type="cofactor">
    <cofactor evidence="15">
        <name>Mg(2+)</name>
        <dbReference type="ChEBI" id="CHEBI:18420"/>
    </cofactor>
    <text evidence="15">Binds 2 magnesium ions per tetramer.</text>
</comment>
<dbReference type="NCBIfam" id="NF045760">
    <property type="entry name" value="YtpR"/>
    <property type="match status" value="1"/>
</dbReference>
<dbReference type="RefSeq" id="WP_078604798.1">
    <property type="nucleotide sequence ID" value="NZ_MPZV01000002.1"/>
</dbReference>
<evidence type="ECO:0000256" key="8">
    <source>
        <dbReference type="ARBA" id="ARBA00022741"/>
    </source>
</evidence>
<sequence length="802" mass="85876">MKFTLSWLKDHLETEATVDQIAEALTDLGLEVEEVVDPAAKLETFTLARVQSAEQHPDADRLRVCMVETDEGVTQIVCGAPNARAGITVVLAKPGDYVPGIDVTLSVGNIRGVESHGMMASERELELSDEHNGIIELPSGEVGQKFTDWLAENRPEAVDPVIEIAITPNRPDALGVRGIARDLAARGLGKLKPLDVPKVEAAFEAPISVTIDPALKDKGCPLFAGRVIRGVKNGPSPEWLQKRLKAIGLRPISTLVDITNYFTYDLNRPLHVFDMKKVAGNLVIKPAEGGEEFLALDEKTYTVRAGDMVICDDKGVESLAGIMGGEESGADEDTVDVFLESAYWDPITIAATGRALKINSDARYRFERGVDPAFTLPGLDLAAKMVVDLCGGEVSDVVMDGAVPDVSRAYKLDPARVISLVGMDIPEATQRETLEALGFTLDGDMATPPTWRPDVLGSADLVEEVARIASLTKLEGKPMGRETTGVPDAILTPMQQRERMARRTTAALGYNECVTYSFIDEASAKLFGGGADATKLENPISSEMTHMRPDLLPGLLQAAARNQARGLNDLALFEVGPAFNGGEPGEQVLQATGLLVGHSAPRDPFGSRRPVDLYDAKADAEAVLAAVGAPARAQINRKLDAWWHPGRAGNVALGPNLLATFGEVHPKVLRELGVKGPAVAFTIRLANIPFPKKKGATRPALQISDLQAVERDFAFVVDANVEALTAVNTAMGADKKLIESVNVFDQFTGAKAEEQMGAGKKSIALTVRMQPADKTLTDAEIEAVSKKIVEKVSKATGGTLRS</sequence>
<dbReference type="PROSITE" id="PS51447">
    <property type="entry name" value="FDX_ACB"/>
    <property type="match status" value="1"/>
</dbReference>
<dbReference type="Pfam" id="PF17759">
    <property type="entry name" value="tRNA_synthFbeta"/>
    <property type="match status" value="1"/>
</dbReference>
<dbReference type="SUPFAM" id="SSF50249">
    <property type="entry name" value="Nucleic acid-binding proteins"/>
    <property type="match status" value="1"/>
</dbReference>
<evidence type="ECO:0000256" key="7">
    <source>
        <dbReference type="ARBA" id="ARBA00022723"/>
    </source>
</evidence>
<evidence type="ECO:0000256" key="10">
    <source>
        <dbReference type="ARBA" id="ARBA00022842"/>
    </source>
</evidence>
<dbReference type="Gene3D" id="3.30.56.10">
    <property type="match status" value="2"/>
</dbReference>
<keyword evidence="21" id="KW-1185">Reference proteome</keyword>
<evidence type="ECO:0000256" key="1">
    <source>
        <dbReference type="ARBA" id="ARBA00004496"/>
    </source>
</evidence>
<keyword evidence="9 15" id="KW-0067">ATP-binding</keyword>
<keyword evidence="5 16" id="KW-0820">tRNA-binding</keyword>
<dbReference type="Pfam" id="PF03484">
    <property type="entry name" value="B5"/>
    <property type="match status" value="1"/>
</dbReference>
<dbReference type="InterPro" id="IPR033714">
    <property type="entry name" value="tRNA_bind_bactPheRS"/>
</dbReference>
<dbReference type="InterPro" id="IPR002547">
    <property type="entry name" value="tRNA-bd_dom"/>
</dbReference>
<comment type="subunit">
    <text evidence="3 15">Tetramer of two alpha and two beta subunits.</text>
</comment>
<dbReference type="InterPro" id="IPR005146">
    <property type="entry name" value="B3/B4_tRNA-bd"/>
</dbReference>
<dbReference type="Gene3D" id="3.30.70.380">
    <property type="entry name" value="Ferrodoxin-fold anticodon-binding domain"/>
    <property type="match status" value="1"/>
</dbReference>
<dbReference type="SUPFAM" id="SSF56037">
    <property type="entry name" value="PheT/TilS domain"/>
    <property type="match status" value="1"/>
</dbReference>
<evidence type="ECO:0000256" key="16">
    <source>
        <dbReference type="PROSITE-ProRule" id="PRU00209"/>
    </source>
</evidence>
<dbReference type="InterPro" id="IPR020825">
    <property type="entry name" value="Phe-tRNA_synthase-like_B3/B4"/>
</dbReference>
<feature type="domain" description="TRNA-binding" evidence="17">
    <location>
        <begin position="39"/>
        <end position="147"/>
    </location>
</feature>
<keyword evidence="12 15" id="KW-0648">Protein biosynthesis</keyword>
<dbReference type="InterPro" id="IPR045060">
    <property type="entry name" value="Phe-tRNA-ligase_IIc_bsu"/>
</dbReference>
<dbReference type="Gene3D" id="2.40.50.140">
    <property type="entry name" value="Nucleic acid-binding proteins"/>
    <property type="match status" value="1"/>
</dbReference>
<feature type="binding site" evidence="15">
    <location>
        <position position="463"/>
    </location>
    <ligand>
        <name>Mg(2+)</name>
        <dbReference type="ChEBI" id="CHEBI:18420"/>
        <note>shared with alpha subunit</note>
    </ligand>
</feature>
<evidence type="ECO:0000256" key="9">
    <source>
        <dbReference type="ARBA" id="ARBA00022840"/>
    </source>
</evidence>
<comment type="caution">
    <text evidence="20">The sequence shown here is derived from an EMBL/GenBank/DDBJ whole genome shotgun (WGS) entry which is preliminary data.</text>
</comment>
<evidence type="ECO:0000313" key="20">
    <source>
        <dbReference type="EMBL" id="OOY24307.1"/>
    </source>
</evidence>
<dbReference type="SMART" id="SM00874">
    <property type="entry name" value="B5"/>
    <property type="match status" value="1"/>
</dbReference>
<dbReference type="InterPro" id="IPR036690">
    <property type="entry name" value="Fdx_antiC-bd_sf"/>
</dbReference>
<evidence type="ECO:0000259" key="19">
    <source>
        <dbReference type="PROSITE" id="PS51483"/>
    </source>
</evidence>
<dbReference type="InterPro" id="IPR041616">
    <property type="entry name" value="PheRS_beta_core"/>
</dbReference>
<dbReference type="HAMAP" id="MF_00283">
    <property type="entry name" value="Phe_tRNA_synth_beta1"/>
    <property type="match status" value="1"/>
</dbReference>
<dbReference type="EC" id="6.1.1.20" evidence="15"/>
<dbReference type="GO" id="GO:0016874">
    <property type="term" value="F:ligase activity"/>
    <property type="evidence" value="ECO:0007669"/>
    <property type="project" value="UniProtKB-KW"/>
</dbReference>
<evidence type="ECO:0000256" key="14">
    <source>
        <dbReference type="ARBA" id="ARBA00049255"/>
    </source>
</evidence>
<dbReference type="PANTHER" id="PTHR10947:SF0">
    <property type="entry name" value="PHENYLALANINE--TRNA LIGASE BETA SUBUNIT"/>
    <property type="match status" value="1"/>
</dbReference>
<dbReference type="NCBIfam" id="TIGR00472">
    <property type="entry name" value="pheT_bact"/>
    <property type="match status" value="1"/>
</dbReference>
<feature type="binding site" evidence="15">
    <location>
        <position position="460"/>
    </location>
    <ligand>
        <name>Mg(2+)</name>
        <dbReference type="ChEBI" id="CHEBI:18420"/>
        <note>shared with alpha subunit</note>
    </ligand>
</feature>
<evidence type="ECO:0000313" key="21">
    <source>
        <dbReference type="Proteomes" id="UP000190787"/>
    </source>
</evidence>
<organism evidence="20 21">
    <name type="scientific">Thioclava sediminum</name>
    <dbReference type="NCBI Taxonomy" id="1915319"/>
    <lineage>
        <taxon>Bacteria</taxon>
        <taxon>Pseudomonadati</taxon>
        <taxon>Pseudomonadota</taxon>
        <taxon>Alphaproteobacteria</taxon>
        <taxon>Rhodobacterales</taxon>
        <taxon>Paracoccaceae</taxon>
        <taxon>Thioclava</taxon>
    </lineage>
</organism>
<dbReference type="PANTHER" id="PTHR10947">
    <property type="entry name" value="PHENYLALANYL-TRNA SYNTHETASE BETA CHAIN AND LEUCINE-RICH REPEAT-CONTAINING PROTEIN 47"/>
    <property type="match status" value="1"/>
</dbReference>
<dbReference type="InterPro" id="IPR009061">
    <property type="entry name" value="DNA-bd_dom_put_sf"/>
</dbReference>
<evidence type="ECO:0000256" key="6">
    <source>
        <dbReference type="ARBA" id="ARBA00022598"/>
    </source>
</evidence>
<dbReference type="InterPro" id="IPR005121">
    <property type="entry name" value="Fdx_antiC-bd"/>
</dbReference>
<evidence type="ECO:0000256" key="3">
    <source>
        <dbReference type="ARBA" id="ARBA00011209"/>
    </source>
</evidence>
<keyword evidence="11 16" id="KW-0694">RNA-binding</keyword>
<dbReference type="SUPFAM" id="SSF46955">
    <property type="entry name" value="Putative DNA-binding domain"/>
    <property type="match status" value="1"/>
</dbReference>
<keyword evidence="7 15" id="KW-0479">Metal-binding</keyword>
<dbReference type="Gene3D" id="3.50.40.10">
    <property type="entry name" value="Phenylalanyl-trna Synthetase, Chain B, domain 3"/>
    <property type="match status" value="1"/>
</dbReference>
<feature type="binding site" evidence="15">
    <location>
        <position position="464"/>
    </location>
    <ligand>
        <name>Mg(2+)</name>
        <dbReference type="ChEBI" id="CHEBI:18420"/>
        <note>shared with alpha subunit</note>
    </ligand>
</feature>
<dbReference type="InterPro" id="IPR045864">
    <property type="entry name" value="aa-tRNA-synth_II/BPL/LPL"/>
</dbReference>
<protein>
    <recommendedName>
        <fullName evidence="15">Phenylalanine--tRNA ligase beta subunit</fullName>
        <ecNumber evidence="15">6.1.1.20</ecNumber>
    </recommendedName>
    <alternativeName>
        <fullName evidence="15">Phenylalanyl-tRNA synthetase beta subunit</fullName>
        <shortName evidence="15">PheRS</shortName>
    </alternativeName>
</protein>
<dbReference type="InterPro" id="IPR005147">
    <property type="entry name" value="tRNA_synthase_B5-dom"/>
</dbReference>
<keyword evidence="10 15" id="KW-0460">Magnesium</keyword>
<comment type="catalytic activity">
    <reaction evidence="14 15">
        <text>tRNA(Phe) + L-phenylalanine + ATP = L-phenylalanyl-tRNA(Phe) + AMP + diphosphate + H(+)</text>
        <dbReference type="Rhea" id="RHEA:19413"/>
        <dbReference type="Rhea" id="RHEA-COMP:9668"/>
        <dbReference type="Rhea" id="RHEA-COMP:9699"/>
        <dbReference type="ChEBI" id="CHEBI:15378"/>
        <dbReference type="ChEBI" id="CHEBI:30616"/>
        <dbReference type="ChEBI" id="CHEBI:33019"/>
        <dbReference type="ChEBI" id="CHEBI:58095"/>
        <dbReference type="ChEBI" id="CHEBI:78442"/>
        <dbReference type="ChEBI" id="CHEBI:78531"/>
        <dbReference type="ChEBI" id="CHEBI:456215"/>
        <dbReference type="EC" id="6.1.1.20"/>
    </reaction>
</comment>
<comment type="subcellular location">
    <subcellularLocation>
        <location evidence="1 15">Cytoplasm</location>
    </subcellularLocation>
</comment>
<dbReference type="InterPro" id="IPR012340">
    <property type="entry name" value="NA-bd_OB-fold"/>
</dbReference>
<keyword evidence="4 15" id="KW-0963">Cytoplasm</keyword>
<feature type="binding site" evidence="15">
    <location>
        <position position="454"/>
    </location>
    <ligand>
        <name>Mg(2+)</name>
        <dbReference type="ChEBI" id="CHEBI:18420"/>
        <note>shared with alpha subunit</note>
    </ligand>
</feature>
<dbReference type="SUPFAM" id="SSF55681">
    <property type="entry name" value="Class II aaRS and biotin synthetases"/>
    <property type="match status" value="1"/>
</dbReference>
<feature type="domain" description="B5" evidence="19">
    <location>
        <begin position="405"/>
        <end position="476"/>
    </location>
</feature>
<evidence type="ECO:0000256" key="12">
    <source>
        <dbReference type="ARBA" id="ARBA00022917"/>
    </source>
</evidence>
<dbReference type="CDD" id="cd02796">
    <property type="entry name" value="tRNA_bind_bactPheRS"/>
    <property type="match status" value="1"/>
</dbReference>
<dbReference type="Pfam" id="PF03483">
    <property type="entry name" value="B3_4"/>
    <property type="match status" value="1"/>
</dbReference>
<dbReference type="SMART" id="SM00873">
    <property type="entry name" value="B3_4"/>
    <property type="match status" value="1"/>
</dbReference>
<evidence type="ECO:0000256" key="4">
    <source>
        <dbReference type="ARBA" id="ARBA00022490"/>
    </source>
</evidence>
<keyword evidence="8 15" id="KW-0547">Nucleotide-binding</keyword>
<dbReference type="Pfam" id="PF01588">
    <property type="entry name" value="tRNA_bind"/>
    <property type="match status" value="1"/>
</dbReference>
<dbReference type="Pfam" id="PF03147">
    <property type="entry name" value="FDX-ACB"/>
    <property type="match status" value="1"/>
</dbReference>
<dbReference type="EMBL" id="MPZV01000002">
    <property type="protein sequence ID" value="OOY24307.1"/>
    <property type="molecule type" value="Genomic_DNA"/>
</dbReference>
<reference evidence="20 21" key="1">
    <citation type="submission" date="2016-11" db="EMBL/GenBank/DDBJ databases">
        <title>A multilocus sequence analysis scheme for characterization of bacteria in the genus Thioclava.</title>
        <authorList>
            <person name="Liu Y."/>
            <person name="Shao Z."/>
        </authorList>
    </citation>
    <scope>NUCLEOTIDE SEQUENCE [LARGE SCALE GENOMIC DNA]</scope>
    <source>
        <strain evidence="20 21">TAW-CT134</strain>
    </source>
</reference>
<proteinExistence type="inferred from homology"/>
<accession>A0ABX3MX98</accession>
<name>A0ABX3MX98_9RHOB</name>
<gene>
    <name evidence="15" type="primary">pheT</name>
    <name evidence="20" type="ORF">BMI91_09635</name>
</gene>
<dbReference type="SUPFAM" id="SSF54991">
    <property type="entry name" value="Anticodon-binding domain of PheRS"/>
    <property type="match status" value="1"/>
</dbReference>
<dbReference type="InterPro" id="IPR004532">
    <property type="entry name" value="Phe-tRNA-ligase_IIc_bsu_bact"/>
</dbReference>
<keyword evidence="13 15" id="KW-0030">Aminoacyl-tRNA synthetase</keyword>
<evidence type="ECO:0000256" key="13">
    <source>
        <dbReference type="ARBA" id="ARBA00023146"/>
    </source>
</evidence>
<feature type="domain" description="FDX-ACB" evidence="18">
    <location>
        <begin position="704"/>
        <end position="801"/>
    </location>
</feature>